<feature type="region of interest" description="Disordered" evidence="1">
    <location>
        <begin position="76"/>
        <end position="98"/>
    </location>
</feature>
<organism evidence="2 3">
    <name type="scientific">Ignicoccus islandicus DSM 13165</name>
    <dbReference type="NCBI Taxonomy" id="940295"/>
    <lineage>
        <taxon>Archaea</taxon>
        <taxon>Thermoproteota</taxon>
        <taxon>Thermoprotei</taxon>
        <taxon>Desulfurococcales</taxon>
        <taxon>Desulfurococcaceae</taxon>
        <taxon>Ignicoccus</taxon>
    </lineage>
</organism>
<evidence type="ECO:0000256" key="1">
    <source>
        <dbReference type="SAM" id="MobiDB-lite"/>
    </source>
</evidence>
<keyword evidence="3" id="KW-1185">Reference proteome</keyword>
<dbReference type="STRING" id="940295.EYM_00210"/>
<dbReference type="Proteomes" id="UP000060778">
    <property type="component" value="Chromosome"/>
</dbReference>
<dbReference type="AlphaFoldDB" id="A0A0U2U7L1"/>
<sequence length="98" mass="11699">MKRIGISKRRLVEEKFEELLEEFMTLYKRTYGISIKREEVIEILENRKPVTPITLKVAKLLEELFEAYHELHHHKRLDASKDKTHGDQIDDNNINTPK</sequence>
<feature type="compositionally biased region" description="Basic and acidic residues" evidence="1">
    <location>
        <begin position="77"/>
        <end position="88"/>
    </location>
</feature>
<protein>
    <submittedName>
        <fullName evidence="2">Uncharacterized protein</fullName>
    </submittedName>
</protein>
<accession>A0A0U2U7L1</accession>
<evidence type="ECO:0000313" key="3">
    <source>
        <dbReference type="Proteomes" id="UP000060778"/>
    </source>
</evidence>
<gene>
    <name evidence="2" type="ORF">EYM_00210</name>
</gene>
<dbReference type="RefSeq" id="WP_075049131.1">
    <property type="nucleotide sequence ID" value="NZ_CP006867.1"/>
</dbReference>
<name>A0A0U2U7L1_9CREN</name>
<dbReference type="EMBL" id="CP006867">
    <property type="protein sequence ID" value="ALU12100.1"/>
    <property type="molecule type" value="Genomic_DNA"/>
</dbReference>
<reference evidence="2 3" key="1">
    <citation type="submission" date="2013-11" db="EMBL/GenBank/DDBJ databases">
        <title>Comparative genomics of Ignicoccus.</title>
        <authorList>
            <person name="Podar M."/>
        </authorList>
    </citation>
    <scope>NUCLEOTIDE SEQUENCE [LARGE SCALE GENOMIC DNA]</scope>
    <source>
        <strain evidence="2 3">DSM 13165</strain>
    </source>
</reference>
<evidence type="ECO:0000313" key="2">
    <source>
        <dbReference type="EMBL" id="ALU12100.1"/>
    </source>
</evidence>
<dbReference type="KEGG" id="iis:EYM_00210"/>
<proteinExistence type="predicted"/>
<dbReference type="GeneID" id="30679461"/>